<evidence type="ECO:0000313" key="1">
    <source>
        <dbReference type="EMBL" id="QHJ74445.1"/>
    </source>
</evidence>
<evidence type="ECO:0000313" key="2">
    <source>
        <dbReference type="Proteomes" id="UP000464957"/>
    </source>
</evidence>
<reference evidence="1 2" key="1">
    <citation type="submission" date="2019-12" db="EMBL/GenBank/DDBJ databases">
        <authorList>
            <person name="Harris M."/>
            <person name="Ho T.C."/>
            <person name="Fruchtman H."/>
            <person name="Garin M."/>
            <person name="Kubatin V."/>
            <person name="Lu T."/>
            <person name="Xue L."/>
            <person name="Marr M.T."/>
        </authorList>
    </citation>
    <scope>NUCLEOTIDE SEQUENCE [LARGE SCALE GENOMIC DNA]</scope>
</reference>
<proteinExistence type="predicted"/>
<name>A0A6B9STC7_9CAUD</name>
<dbReference type="EMBL" id="MN794232">
    <property type="protein sequence ID" value="QHJ74445.1"/>
    <property type="molecule type" value="Genomic_DNA"/>
</dbReference>
<dbReference type="Proteomes" id="UP000464957">
    <property type="component" value="Segment"/>
</dbReference>
<sequence>MKATIPQLKKKINSLADRYGYAFDKNAPYYVNDGRIKAIEAAIITVKEDGEANPTRRYEISEKQLVSLNNWVRDLKHKYL</sequence>
<protein>
    <submittedName>
        <fullName evidence="1">Uncharacterized protein</fullName>
    </submittedName>
</protein>
<organism evidence="1 2">
    <name type="scientific">Vibrio phage VH1_2019</name>
    <dbReference type="NCBI Taxonomy" id="2686307"/>
    <lineage>
        <taxon>Viruses</taxon>
        <taxon>Duplodnaviria</taxon>
        <taxon>Heunggongvirae</taxon>
        <taxon>Uroviricota</taxon>
        <taxon>Caudoviricetes</taxon>
        <taxon>Pantevenvirales</taxon>
        <taxon>Straboviridae</taxon>
        <taxon>Schizotequatrovirus</taxon>
        <taxon>Schizotequatrovirus KVP40</taxon>
    </lineage>
</organism>
<gene>
    <name evidence="1" type="ORF">VH12019_00118</name>
</gene>
<accession>A0A6B9STC7</accession>